<dbReference type="GO" id="GO:0000030">
    <property type="term" value="F:mannosyltransferase activity"/>
    <property type="evidence" value="ECO:0007669"/>
    <property type="project" value="TreeGrafter"/>
</dbReference>
<dbReference type="Proteomes" id="UP000286211">
    <property type="component" value="Unassembled WGS sequence"/>
</dbReference>
<protein>
    <submittedName>
        <fullName evidence="2">Glycosyl transferase</fullName>
    </submittedName>
</protein>
<comment type="caution">
    <text evidence="2">The sequence shown here is derived from an EMBL/GenBank/DDBJ whole genome shotgun (WGS) entry which is preliminary data.</text>
</comment>
<dbReference type="InterPro" id="IPR051706">
    <property type="entry name" value="Glycosyltransferase_domain"/>
</dbReference>
<dbReference type="PANTHER" id="PTHR32385:SF15">
    <property type="entry name" value="INOSITOL PHOSPHOCERAMIDE MANNOSYLTRANSFERASE 1"/>
    <property type="match status" value="1"/>
</dbReference>
<dbReference type="SUPFAM" id="SSF53448">
    <property type="entry name" value="Nucleotide-diphospho-sugar transferases"/>
    <property type="match status" value="1"/>
</dbReference>
<organism evidence="2 3">
    <name type="scientific">Segatella copri</name>
    <dbReference type="NCBI Taxonomy" id="165179"/>
    <lineage>
        <taxon>Bacteria</taxon>
        <taxon>Pseudomonadati</taxon>
        <taxon>Bacteroidota</taxon>
        <taxon>Bacteroidia</taxon>
        <taxon>Bacteroidales</taxon>
        <taxon>Prevotellaceae</taxon>
        <taxon>Segatella</taxon>
    </lineage>
</organism>
<dbReference type="PANTHER" id="PTHR32385">
    <property type="entry name" value="MANNOSYL PHOSPHORYLINOSITOL CERAMIDE SYNTHASE"/>
    <property type="match status" value="1"/>
</dbReference>
<gene>
    <name evidence="2" type="ORF">DW079_13665</name>
</gene>
<dbReference type="Gene3D" id="3.90.550.20">
    <property type="match status" value="1"/>
</dbReference>
<name>A0A3R6J3D7_9BACT</name>
<evidence type="ECO:0000313" key="3">
    <source>
        <dbReference type="Proteomes" id="UP000286211"/>
    </source>
</evidence>
<dbReference type="AlphaFoldDB" id="A0A3R6J3D7"/>
<evidence type="ECO:0000313" key="2">
    <source>
        <dbReference type="EMBL" id="RHK07776.1"/>
    </source>
</evidence>
<accession>A0A3R6J3D7</accession>
<dbReference type="EMBL" id="QRNB01000110">
    <property type="protein sequence ID" value="RHK07776.1"/>
    <property type="molecule type" value="Genomic_DNA"/>
</dbReference>
<reference evidence="2 3" key="1">
    <citation type="submission" date="2018-08" db="EMBL/GenBank/DDBJ databases">
        <title>A genome reference for cultivated species of the human gut microbiota.</title>
        <authorList>
            <person name="Zou Y."/>
            <person name="Xue W."/>
            <person name="Luo G."/>
        </authorList>
    </citation>
    <scope>NUCLEOTIDE SEQUENCE [LARGE SCALE GENOMIC DNA]</scope>
    <source>
        <strain evidence="2 3">AF46-2NS</strain>
    </source>
</reference>
<dbReference type="InterPro" id="IPR029044">
    <property type="entry name" value="Nucleotide-diphossugar_trans"/>
</dbReference>
<proteinExistence type="predicted"/>
<keyword evidence="1 2" id="KW-0808">Transferase</keyword>
<dbReference type="GO" id="GO:0016020">
    <property type="term" value="C:membrane"/>
    <property type="evidence" value="ECO:0007669"/>
    <property type="project" value="GOC"/>
</dbReference>
<sequence length="242" mass="28103">MIPKIIHYCWFGGNPLPKSAQKCIASWRKYLPDYEIKEWNESNFDVNIIPYTAEAYKAKKYAFVSDYARFWILYKYGGLYFDTDVEVIKNMDDIIAKGPFMAFEDVSDGKYPIAPGLVMGASPKMDFLEHIIGIYNQKSFEFGRGMDNVVTLTTDIFIEKGLLQNNKLQKVYDYIIYPVDYFCPLCKSTGKMTITENTCGIHWYDGTWLSPKQKLAMWIKMHLGEKTFKTLCGIKRILKKTK</sequence>
<dbReference type="GO" id="GO:0051999">
    <property type="term" value="P:mannosyl-inositol phosphorylceramide biosynthetic process"/>
    <property type="evidence" value="ECO:0007669"/>
    <property type="project" value="TreeGrafter"/>
</dbReference>
<dbReference type="InterPro" id="IPR007577">
    <property type="entry name" value="GlycoTrfase_DXD_sugar-bd_CS"/>
</dbReference>
<dbReference type="Pfam" id="PF04488">
    <property type="entry name" value="Gly_transf_sug"/>
    <property type="match status" value="1"/>
</dbReference>
<evidence type="ECO:0000256" key="1">
    <source>
        <dbReference type="ARBA" id="ARBA00022679"/>
    </source>
</evidence>